<accession>A0A0B0P7V5</accession>
<reference evidence="2" key="1">
    <citation type="submission" date="2014-09" db="EMBL/GenBank/DDBJ databases">
        <authorList>
            <person name="Mudge J."/>
            <person name="Ramaraj T."/>
            <person name="Lindquist I.E."/>
            <person name="Bharti A.K."/>
            <person name="Sundararajan A."/>
            <person name="Cameron C.T."/>
            <person name="Woodward J.E."/>
            <person name="May G.D."/>
            <person name="Brubaker C."/>
            <person name="Broadhvest J."/>
            <person name="Wilkins T.A."/>
        </authorList>
    </citation>
    <scope>NUCLEOTIDE SEQUENCE</scope>
    <source>
        <strain evidence="2">cv. AKA8401</strain>
    </source>
</reference>
<gene>
    <name evidence="1" type="ORF">F383_26098</name>
</gene>
<dbReference type="Proteomes" id="UP000032142">
    <property type="component" value="Unassembled WGS sequence"/>
</dbReference>
<sequence>MSNYPVTGRTYKTSTRNPVTCVRYLMSSDRIIPSDMSLVS</sequence>
<name>A0A0B0P7V5_GOSAR</name>
<proteinExistence type="predicted"/>
<evidence type="ECO:0000313" key="1">
    <source>
        <dbReference type="EMBL" id="KHG19446.1"/>
    </source>
</evidence>
<evidence type="ECO:0000313" key="2">
    <source>
        <dbReference type="Proteomes" id="UP000032142"/>
    </source>
</evidence>
<organism evidence="1 2">
    <name type="scientific">Gossypium arboreum</name>
    <name type="common">Tree cotton</name>
    <name type="synonym">Gossypium nanking</name>
    <dbReference type="NCBI Taxonomy" id="29729"/>
    <lineage>
        <taxon>Eukaryota</taxon>
        <taxon>Viridiplantae</taxon>
        <taxon>Streptophyta</taxon>
        <taxon>Embryophyta</taxon>
        <taxon>Tracheophyta</taxon>
        <taxon>Spermatophyta</taxon>
        <taxon>Magnoliopsida</taxon>
        <taxon>eudicotyledons</taxon>
        <taxon>Gunneridae</taxon>
        <taxon>Pentapetalae</taxon>
        <taxon>rosids</taxon>
        <taxon>malvids</taxon>
        <taxon>Malvales</taxon>
        <taxon>Malvaceae</taxon>
        <taxon>Malvoideae</taxon>
        <taxon>Gossypium</taxon>
    </lineage>
</organism>
<keyword evidence="2" id="KW-1185">Reference proteome</keyword>
<dbReference type="EMBL" id="KN413068">
    <property type="protein sequence ID" value="KHG19446.1"/>
    <property type="molecule type" value="Genomic_DNA"/>
</dbReference>
<protein>
    <submittedName>
        <fullName evidence="1">Uncharacterized protein</fullName>
    </submittedName>
</protein>
<dbReference type="AlphaFoldDB" id="A0A0B0P7V5"/>